<keyword evidence="2" id="KW-0808">Transferase</keyword>
<organism evidence="2 3">
    <name type="scientific">Winogradskyella litorisediminis</name>
    <dbReference type="NCBI Taxonomy" id="1156618"/>
    <lineage>
        <taxon>Bacteria</taxon>
        <taxon>Pseudomonadati</taxon>
        <taxon>Bacteroidota</taxon>
        <taxon>Flavobacteriia</taxon>
        <taxon>Flavobacteriales</taxon>
        <taxon>Flavobacteriaceae</taxon>
        <taxon>Winogradskyella</taxon>
    </lineage>
</organism>
<evidence type="ECO:0000259" key="1">
    <source>
        <dbReference type="Pfam" id="PF00534"/>
    </source>
</evidence>
<dbReference type="Proteomes" id="UP001597013">
    <property type="component" value="Unassembled WGS sequence"/>
</dbReference>
<accession>A0ABW3NB48</accession>
<keyword evidence="3" id="KW-1185">Reference proteome</keyword>
<feature type="domain" description="Glycosyl transferase family 1" evidence="1">
    <location>
        <begin position="209"/>
        <end position="372"/>
    </location>
</feature>
<keyword evidence="2" id="KW-0328">Glycosyltransferase</keyword>
<comment type="caution">
    <text evidence="2">The sequence shown here is derived from an EMBL/GenBank/DDBJ whole genome shotgun (WGS) entry which is preliminary data.</text>
</comment>
<dbReference type="InterPro" id="IPR001296">
    <property type="entry name" value="Glyco_trans_1"/>
</dbReference>
<dbReference type="RefSeq" id="WP_386132240.1">
    <property type="nucleotide sequence ID" value="NZ_JBHTJL010000016.1"/>
</dbReference>
<dbReference type="CDD" id="cd03801">
    <property type="entry name" value="GT4_PimA-like"/>
    <property type="match status" value="1"/>
</dbReference>
<dbReference type="SUPFAM" id="SSF53756">
    <property type="entry name" value="UDP-Glycosyltransferase/glycogen phosphorylase"/>
    <property type="match status" value="1"/>
</dbReference>
<dbReference type="EMBL" id="JBHTJL010000016">
    <property type="protein sequence ID" value="MFD1064148.1"/>
    <property type="molecule type" value="Genomic_DNA"/>
</dbReference>
<protein>
    <submittedName>
        <fullName evidence="2">Glycosyltransferase family 4 protein</fullName>
        <ecNumber evidence="2">2.4.-.-</ecNumber>
    </submittedName>
</protein>
<proteinExistence type="predicted"/>
<dbReference type="PANTHER" id="PTHR12526">
    <property type="entry name" value="GLYCOSYLTRANSFERASE"/>
    <property type="match status" value="1"/>
</dbReference>
<dbReference type="EC" id="2.4.-.-" evidence="2"/>
<dbReference type="PANTHER" id="PTHR12526:SF630">
    <property type="entry name" value="GLYCOSYLTRANSFERASE"/>
    <property type="match status" value="1"/>
</dbReference>
<dbReference type="Pfam" id="PF00534">
    <property type="entry name" value="Glycos_transf_1"/>
    <property type="match status" value="1"/>
</dbReference>
<gene>
    <name evidence="2" type="ORF">ACFQ1Q_12895</name>
</gene>
<evidence type="ECO:0000313" key="2">
    <source>
        <dbReference type="EMBL" id="MFD1064148.1"/>
    </source>
</evidence>
<reference evidence="3" key="1">
    <citation type="journal article" date="2019" name="Int. J. Syst. Evol. Microbiol.">
        <title>The Global Catalogue of Microorganisms (GCM) 10K type strain sequencing project: providing services to taxonomists for standard genome sequencing and annotation.</title>
        <authorList>
            <consortium name="The Broad Institute Genomics Platform"/>
            <consortium name="The Broad Institute Genome Sequencing Center for Infectious Disease"/>
            <person name="Wu L."/>
            <person name="Ma J."/>
        </authorList>
    </citation>
    <scope>NUCLEOTIDE SEQUENCE [LARGE SCALE GENOMIC DNA]</scope>
    <source>
        <strain evidence="3">CCUG 62215</strain>
    </source>
</reference>
<dbReference type="GO" id="GO:0016757">
    <property type="term" value="F:glycosyltransferase activity"/>
    <property type="evidence" value="ECO:0007669"/>
    <property type="project" value="UniProtKB-KW"/>
</dbReference>
<name>A0ABW3NB48_9FLAO</name>
<sequence>MKKRLKIAIFSGNIPSASFIERLIAGVSQHHEVLLFGMQKQKVDYSSNSIRIFSTPNSKLKNSFITLWRATKLFFTNPKALFQLLEEVKKEASNYSKFMKLSKCIPILLHKPDILHLQWAKDLPKYAFLKSTFKIPIVVSFRGAHINYTPIVEPDFAEKYKATFPLVDAFHGVSKTIIDKASQYGDIANRSTVIYSPLPQFFFEAYEEFQKKESEIIRIVSVGRNHWKKGYQYAVDAIKQLKEKGYNVHYTLIGPSSPTEALLFQIHQLSVEDSISFVGQLNQEDLLKALKKQDILLLPSLGEGIANVVLEAMSMGLPVISTNCGGMAEVVKHKETGWLIPMRNTDAIAEAVIDFNSTSESELKSITNNAYKFVKNEFDFKNNISKFISLYNTVVKS</sequence>
<evidence type="ECO:0000313" key="3">
    <source>
        <dbReference type="Proteomes" id="UP001597013"/>
    </source>
</evidence>
<dbReference type="Gene3D" id="3.40.50.2000">
    <property type="entry name" value="Glycogen Phosphorylase B"/>
    <property type="match status" value="2"/>
</dbReference>